<dbReference type="GO" id="GO:0016887">
    <property type="term" value="F:ATP hydrolysis activity"/>
    <property type="evidence" value="ECO:0007669"/>
    <property type="project" value="InterPro"/>
</dbReference>
<evidence type="ECO:0000259" key="8">
    <source>
        <dbReference type="PROSITE" id="PS50893"/>
    </source>
</evidence>
<protein>
    <submittedName>
        <fullName evidence="9">ATP-binding cassette domain-containing protein</fullName>
    </submittedName>
</protein>
<proteinExistence type="predicted"/>
<keyword evidence="2 7" id="KW-0812">Transmembrane</keyword>
<keyword evidence="6 7" id="KW-0472">Membrane</keyword>
<evidence type="ECO:0000256" key="3">
    <source>
        <dbReference type="ARBA" id="ARBA00022741"/>
    </source>
</evidence>
<dbReference type="PANTHER" id="PTHR24221">
    <property type="entry name" value="ATP-BINDING CASSETTE SUB-FAMILY B"/>
    <property type="match status" value="1"/>
</dbReference>
<evidence type="ECO:0000313" key="9">
    <source>
        <dbReference type="EMBL" id="KAB1990904.1"/>
    </source>
</evidence>
<evidence type="ECO:0000256" key="7">
    <source>
        <dbReference type="SAM" id="Phobius"/>
    </source>
</evidence>
<feature type="transmembrane region" description="Helical" evidence="7">
    <location>
        <begin position="267"/>
        <end position="285"/>
    </location>
</feature>
<reference evidence="9 10" key="1">
    <citation type="submission" date="2019-09" db="EMBL/GenBank/DDBJ databases">
        <title>Isolation and identification of active actinomycetes.</title>
        <authorList>
            <person name="Yu Z."/>
            <person name="Han C."/>
            <person name="Yu B."/>
        </authorList>
    </citation>
    <scope>NUCLEOTIDE SEQUENCE [LARGE SCALE GENOMIC DNA]</scope>
    <source>
        <strain evidence="9 10">NEAU-H2</strain>
    </source>
</reference>
<dbReference type="InterPro" id="IPR003593">
    <property type="entry name" value="AAA+_ATPase"/>
</dbReference>
<name>A0A7J5DQ46_9ACTN</name>
<feature type="domain" description="ABC transporter" evidence="8">
    <location>
        <begin position="335"/>
        <end position="578"/>
    </location>
</feature>
<dbReference type="InterPro" id="IPR036640">
    <property type="entry name" value="ABC1_TM_sf"/>
</dbReference>
<dbReference type="SUPFAM" id="SSF52540">
    <property type="entry name" value="P-loop containing nucleoside triphosphate hydrolases"/>
    <property type="match status" value="1"/>
</dbReference>
<comment type="subcellular location">
    <subcellularLocation>
        <location evidence="1">Cell membrane</location>
        <topology evidence="1">Multi-pass membrane protein</topology>
    </subcellularLocation>
</comment>
<dbReference type="EMBL" id="WBKG01000001">
    <property type="protein sequence ID" value="KAB1990904.1"/>
    <property type="molecule type" value="Genomic_DNA"/>
</dbReference>
<evidence type="ECO:0000256" key="5">
    <source>
        <dbReference type="ARBA" id="ARBA00022989"/>
    </source>
</evidence>
<keyword evidence="5 7" id="KW-1133">Transmembrane helix</keyword>
<feature type="transmembrane region" description="Helical" evidence="7">
    <location>
        <begin position="236"/>
        <end position="255"/>
    </location>
</feature>
<keyword evidence="4 9" id="KW-0067">ATP-binding</keyword>
<dbReference type="Gene3D" id="3.40.50.300">
    <property type="entry name" value="P-loop containing nucleotide triphosphate hydrolases"/>
    <property type="match status" value="1"/>
</dbReference>
<dbReference type="Pfam" id="PF00005">
    <property type="entry name" value="ABC_tran"/>
    <property type="match status" value="1"/>
</dbReference>
<organism evidence="9 10">
    <name type="scientific">Streptomyces triticiradicis</name>
    <dbReference type="NCBI Taxonomy" id="2651189"/>
    <lineage>
        <taxon>Bacteria</taxon>
        <taxon>Bacillati</taxon>
        <taxon>Actinomycetota</taxon>
        <taxon>Actinomycetes</taxon>
        <taxon>Kitasatosporales</taxon>
        <taxon>Streptomycetaceae</taxon>
        <taxon>Streptomyces</taxon>
    </lineage>
</organism>
<keyword evidence="3" id="KW-0547">Nucleotide-binding</keyword>
<dbReference type="InterPro" id="IPR039421">
    <property type="entry name" value="Type_1_exporter"/>
</dbReference>
<evidence type="ECO:0000256" key="1">
    <source>
        <dbReference type="ARBA" id="ARBA00004651"/>
    </source>
</evidence>
<gene>
    <name evidence="9" type="ORF">F8144_02190</name>
</gene>
<comment type="caution">
    <text evidence="9">The sequence shown here is derived from an EMBL/GenBank/DDBJ whole genome shotgun (WGS) entry which is preliminary data.</text>
</comment>
<dbReference type="PROSITE" id="PS50893">
    <property type="entry name" value="ABC_TRANSPORTER_2"/>
    <property type="match status" value="1"/>
</dbReference>
<dbReference type="GO" id="GO:0034040">
    <property type="term" value="F:ATPase-coupled lipid transmembrane transporter activity"/>
    <property type="evidence" value="ECO:0007669"/>
    <property type="project" value="TreeGrafter"/>
</dbReference>
<evidence type="ECO:0000256" key="2">
    <source>
        <dbReference type="ARBA" id="ARBA00022692"/>
    </source>
</evidence>
<dbReference type="SMART" id="SM00382">
    <property type="entry name" value="AAA"/>
    <property type="match status" value="1"/>
</dbReference>
<dbReference type="InterPro" id="IPR027417">
    <property type="entry name" value="P-loop_NTPase"/>
</dbReference>
<feature type="transmembrane region" description="Helical" evidence="7">
    <location>
        <begin position="49"/>
        <end position="72"/>
    </location>
</feature>
<dbReference type="Proteomes" id="UP000442990">
    <property type="component" value="Unassembled WGS sequence"/>
</dbReference>
<dbReference type="Gene3D" id="1.20.1560.10">
    <property type="entry name" value="ABC transporter type 1, transmembrane domain"/>
    <property type="match status" value="1"/>
</dbReference>
<dbReference type="SUPFAM" id="SSF90123">
    <property type="entry name" value="ABC transporter transmembrane region"/>
    <property type="match status" value="1"/>
</dbReference>
<feature type="transmembrane region" description="Helical" evidence="7">
    <location>
        <begin position="130"/>
        <end position="152"/>
    </location>
</feature>
<dbReference type="PANTHER" id="PTHR24221:SF646">
    <property type="entry name" value="HAEMOLYSIN SECRETION ATP-BINDING PROTEIN"/>
    <property type="match status" value="1"/>
</dbReference>
<evidence type="ECO:0000313" key="10">
    <source>
        <dbReference type="Proteomes" id="UP000442990"/>
    </source>
</evidence>
<accession>A0A7J5DQ46</accession>
<evidence type="ECO:0000256" key="4">
    <source>
        <dbReference type="ARBA" id="ARBA00022840"/>
    </source>
</evidence>
<keyword evidence="10" id="KW-1185">Reference proteome</keyword>
<dbReference type="GO" id="GO:0005524">
    <property type="term" value="F:ATP binding"/>
    <property type="evidence" value="ECO:0007669"/>
    <property type="project" value="UniProtKB-KW"/>
</dbReference>
<dbReference type="GO" id="GO:0005886">
    <property type="term" value="C:plasma membrane"/>
    <property type="evidence" value="ECO:0007669"/>
    <property type="project" value="UniProtKB-SubCell"/>
</dbReference>
<dbReference type="InterPro" id="IPR003439">
    <property type="entry name" value="ABC_transporter-like_ATP-bd"/>
</dbReference>
<evidence type="ECO:0000256" key="6">
    <source>
        <dbReference type="ARBA" id="ARBA00023136"/>
    </source>
</evidence>
<sequence length="596" mass="64024">MVVATLSVALLVENLVPAATAGALALLVGKLDAAGVPNVYQAALAPLTLFGAVLAAGHLATAATGPLTFLAASRIDGRHRARVSEVATSGENYAALERPEVQALIKEAMADRSRGYDCTPSDAAIGQLRWLCGLVGAAAACGVLLGYAWWLIPLVLVPAALNRMVRTRQDFGLSQLWQGATKGELHADVWRRAAVSPGEGKDVRVFGFADWMVERMQQHIREANAPLWSYITRMLFASWKQFLLVSVGLIPAYVIVSLDAARGHSTVAVATAVLAAGWSLFQVLGPNSDMYQIVGGIRVLKAFAELREAIAEPDAETASEGEPVKADDLGSPPSVVFDKVSFSYPGTDRMVLDGLDLEIKPGELLAIVGLNGAGKSTLIKMLSGLYSPTGGEIRVDGVPLGRHSLKHWRTRLSVVFQDFVRYHLSASDNVALGQAGVPRDPALIEAAARDAGFDEVLSRLPQGWDTPLARSRSGGVDLSGGQWQQVVLARALYAVKQGARLLVLDEPTAHLDVRTEFDVFQRLARHRGDTSVVLISHRLSTVRQADRIVLLDHGRIAEAGTHDELIALGGVYAEMFAVQAERFRRGHDDRLEETAV</sequence>
<dbReference type="AlphaFoldDB" id="A0A7J5DQ46"/>